<dbReference type="Gene3D" id="3.10.20.70">
    <property type="entry name" value="Glutamine synthetase, N-terminal domain"/>
    <property type="match status" value="1"/>
</dbReference>
<evidence type="ECO:0000256" key="3">
    <source>
        <dbReference type="ARBA" id="ARBA00022842"/>
    </source>
</evidence>
<accession>A1RZ58</accession>
<gene>
    <name evidence="7" type="ordered locus">Tpen_1089</name>
</gene>
<dbReference type="EnsemblBacteria" id="ABL78488">
    <property type="protein sequence ID" value="ABL78488"/>
    <property type="gene ID" value="Tpen_1089"/>
</dbReference>
<dbReference type="InterPro" id="IPR027303">
    <property type="entry name" value="Gln_synth_gly_rich_site"/>
</dbReference>
<dbReference type="PROSITE" id="PS51987">
    <property type="entry name" value="GS_CATALYTIC"/>
    <property type="match status" value="1"/>
</dbReference>
<dbReference type="PANTHER" id="PTHR43785">
    <property type="entry name" value="GAMMA-GLUTAMYLPUTRESCINE SYNTHETASE"/>
    <property type="match status" value="1"/>
</dbReference>
<evidence type="ECO:0000313" key="7">
    <source>
        <dbReference type="EMBL" id="ABL78488.1"/>
    </source>
</evidence>
<name>A1RZ58_THEPD</name>
<sequence>MQGEDFERAFKQLRDKGVKFFEVVFQDLGGVLRGRVLKPEKPDDVARGFRIDAFSTGFSGVEDSDATLLPDLSTLRVYESSIGRTGFLIGDLYRGGKPMETYPRNLLKKWEAESRYKVLLGAELEFYLARDYKPVDNGGYMYVSPYSTVYPVIAEIVTKAEEAGLALKAAHHEVGPGQYEVLPTPMSPLALSDAIVFLKKLIWEAASARGLQATFMPKPFNGLPGNGLHVHISVHDGDRNVLFEDGELTEEGRSVIGGLLAYTVPLILFTNPTINSYKRLVPGFEAPIYLTWGRGNRSTMIRVPMGLRGASGVVEYRLPDSSGNVYLKALAVLYSAERGLRERVDPGPECRVNAFLADGYPRIPGTLGEALEKSLESIGKAPELRDLLSKVAELEKGEWRRYLEEAGSPEASEVTEWEVKRYFLG</sequence>
<dbReference type="SUPFAM" id="SSF54368">
    <property type="entry name" value="Glutamine synthetase, N-terminal domain"/>
    <property type="match status" value="1"/>
</dbReference>
<dbReference type="EC" id="6.3.1.2" evidence="7"/>
<reference evidence="8" key="1">
    <citation type="journal article" date="2008" name="J. Bacteriol.">
        <title>Genome sequence of Thermofilum pendens reveals an exceptional loss of biosynthetic pathways without genome reduction.</title>
        <authorList>
            <person name="Anderson I."/>
            <person name="Rodriguez J."/>
            <person name="Susanti D."/>
            <person name="Porat I."/>
            <person name="Reich C."/>
            <person name="Ulrich L.E."/>
            <person name="Elkins J.G."/>
            <person name="Mavromatis K."/>
            <person name="Lykidis A."/>
            <person name="Kim E."/>
            <person name="Thompson L.S."/>
            <person name="Nolan M."/>
            <person name="Land M."/>
            <person name="Copeland A."/>
            <person name="Lapidus A."/>
            <person name="Lucas S."/>
            <person name="Detter C."/>
            <person name="Zhulin I.B."/>
            <person name="Olsen G.J."/>
            <person name="Whitman W."/>
            <person name="Mukhopadhyay B."/>
            <person name="Bristow J."/>
            <person name="Kyrpides N."/>
        </authorList>
    </citation>
    <scope>NUCLEOTIDE SEQUENCE [LARGE SCALE GENOMIC DNA]</scope>
    <source>
        <strain evidence="8">DSM 2475 / Hrk 5</strain>
    </source>
</reference>
<dbReference type="PROSITE" id="PS00181">
    <property type="entry name" value="GLNA_ATP"/>
    <property type="match status" value="1"/>
</dbReference>
<dbReference type="SUPFAM" id="SSF55931">
    <property type="entry name" value="Glutamine synthetase/guanido kinase"/>
    <property type="match status" value="1"/>
</dbReference>
<dbReference type="eggNOG" id="arCOG01909">
    <property type="taxonomic scope" value="Archaea"/>
</dbReference>
<dbReference type="InterPro" id="IPR036651">
    <property type="entry name" value="Gln_synt_N_sf"/>
</dbReference>
<evidence type="ECO:0000256" key="2">
    <source>
        <dbReference type="ARBA" id="ARBA00022598"/>
    </source>
</evidence>
<dbReference type="AlphaFoldDB" id="A1RZ58"/>
<dbReference type="GO" id="GO:0004356">
    <property type="term" value="F:glutamine synthetase activity"/>
    <property type="evidence" value="ECO:0007669"/>
    <property type="project" value="UniProtKB-EC"/>
</dbReference>
<comment type="cofactor">
    <cofactor evidence="1">
        <name>Mg(2+)</name>
        <dbReference type="ChEBI" id="CHEBI:18420"/>
    </cofactor>
</comment>
<evidence type="ECO:0000313" key="8">
    <source>
        <dbReference type="Proteomes" id="UP000000641"/>
    </source>
</evidence>
<dbReference type="GeneID" id="4602129"/>
<evidence type="ECO:0000256" key="1">
    <source>
        <dbReference type="ARBA" id="ARBA00001946"/>
    </source>
</evidence>
<dbReference type="PANTHER" id="PTHR43785:SF12">
    <property type="entry name" value="TYPE-1 GLUTAMINE SYNTHETASE 2"/>
    <property type="match status" value="1"/>
</dbReference>
<dbReference type="InterPro" id="IPR008146">
    <property type="entry name" value="Gln_synth_cat_dom"/>
</dbReference>
<protein>
    <submittedName>
        <fullName evidence="7">L-glutamine synthetase</fullName>
        <ecNumber evidence="7">6.3.1.2</ecNumber>
    </submittedName>
</protein>
<dbReference type="OrthoDB" id="36124at2157"/>
<evidence type="ECO:0000256" key="4">
    <source>
        <dbReference type="PROSITE-ProRule" id="PRU01331"/>
    </source>
</evidence>
<proteinExistence type="inferred from homology"/>
<dbReference type="HOGENOM" id="CLU_017290_1_3_2"/>
<dbReference type="KEGG" id="tpe:Tpen_1089"/>
<keyword evidence="2 7" id="KW-0436">Ligase</keyword>
<organism evidence="7 8">
    <name type="scientific">Thermofilum pendens (strain DSM 2475 / Hrk 5)</name>
    <dbReference type="NCBI Taxonomy" id="368408"/>
    <lineage>
        <taxon>Archaea</taxon>
        <taxon>Thermoproteota</taxon>
        <taxon>Thermoprotei</taxon>
        <taxon>Thermofilales</taxon>
        <taxon>Thermofilaceae</taxon>
        <taxon>Thermofilum</taxon>
    </lineage>
</organism>
<evidence type="ECO:0000259" key="6">
    <source>
        <dbReference type="PROSITE" id="PS51987"/>
    </source>
</evidence>
<dbReference type="Gene3D" id="3.30.590.10">
    <property type="entry name" value="Glutamine synthetase/guanido kinase, catalytic domain"/>
    <property type="match status" value="1"/>
</dbReference>
<dbReference type="EMBL" id="CP000505">
    <property type="protein sequence ID" value="ABL78488.1"/>
    <property type="molecule type" value="Genomic_DNA"/>
</dbReference>
<feature type="domain" description="GS catalytic" evidence="6">
    <location>
        <begin position="103"/>
        <end position="425"/>
    </location>
</feature>
<keyword evidence="8" id="KW-1185">Reference proteome</keyword>
<dbReference type="RefSeq" id="WP_011752753.1">
    <property type="nucleotide sequence ID" value="NC_008698.1"/>
</dbReference>
<dbReference type="Proteomes" id="UP000000641">
    <property type="component" value="Chromosome"/>
</dbReference>
<dbReference type="InterPro" id="IPR014746">
    <property type="entry name" value="Gln_synth/guanido_kin_cat_dom"/>
</dbReference>
<dbReference type="SMART" id="SM01230">
    <property type="entry name" value="Gln-synt_C"/>
    <property type="match status" value="1"/>
</dbReference>
<evidence type="ECO:0000256" key="5">
    <source>
        <dbReference type="RuleBase" id="RU000384"/>
    </source>
</evidence>
<dbReference type="Pfam" id="PF00120">
    <property type="entry name" value="Gln-synt_C"/>
    <property type="match status" value="1"/>
</dbReference>
<dbReference type="STRING" id="368408.Tpen_1089"/>
<keyword evidence="3" id="KW-0460">Magnesium</keyword>
<dbReference type="GO" id="GO:0006542">
    <property type="term" value="P:glutamine biosynthetic process"/>
    <property type="evidence" value="ECO:0007669"/>
    <property type="project" value="InterPro"/>
</dbReference>
<comment type="similarity">
    <text evidence="4 5">Belongs to the glutamine synthetase family.</text>
</comment>